<comment type="similarity">
    <text evidence="5">Belongs to the SAT4 family.</text>
</comment>
<dbReference type="EMBL" id="FMJY01000013">
    <property type="protein sequence ID" value="SCO92786.1"/>
    <property type="molecule type" value="Genomic_DNA"/>
</dbReference>
<feature type="transmembrane region" description="Helical" evidence="7">
    <location>
        <begin position="141"/>
        <end position="167"/>
    </location>
</feature>
<feature type="transmembrane region" description="Helical" evidence="7">
    <location>
        <begin position="225"/>
        <end position="247"/>
    </location>
</feature>
<comment type="subcellular location">
    <subcellularLocation>
        <location evidence="1">Membrane</location>
        <topology evidence="1">Multi-pass membrane protein</topology>
    </subcellularLocation>
</comment>
<feature type="transmembrane region" description="Helical" evidence="7">
    <location>
        <begin position="259"/>
        <end position="281"/>
    </location>
</feature>
<dbReference type="GO" id="GO:0016020">
    <property type="term" value="C:membrane"/>
    <property type="evidence" value="ECO:0007669"/>
    <property type="project" value="UniProtKB-SubCell"/>
</dbReference>
<keyword evidence="2 7" id="KW-0812">Transmembrane</keyword>
<keyword evidence="3 7" id="KW-1133">Transmembrane helix</keyword>
<dbReference type="InterPro" id="IPR052337">
    <property type="entry name" value="SAT4-like"/>
</dbReference>
<evidence type="ECO:0000256" key="6">
    <source>
        <dbReference type="SAM" id="MobiDB-lite"/>
    </source>
</evidence>
<dbReference type="VEuPathDB" id="FungiDB:HZS61_011172"/>
<evidence type="ECO:0000256" key="4">
    <source>
        <dbReference type="ARBA" id="ARBA00023136"/>
    </source>
</evidence>
<dbReference type="OrthoDB" id="5273647at2759"/>
<feature type="domain" description="Rhodopsin" evidence="8">
    <location>
        <begin position="53"/>
        <end position="288"/>
    </location>
</feature>
<evidence type="ECO:0000313" key="10">
    <source>
        <dbReference type="Proteomes" id="UP000219369"/>
    </source>
</evidence>
<organism evidence="9 10">
    <name type="scientific">Fusarium oxysporum</name>
    <name type="common">Fusarium vascular wilt</name>
    <dbReference type="NCBI Taxonomy" id="5507"/>
    <lineage>
        <taxon>Eukaryota</taxon>
        <taxon>Fungi</taxon>
        <taxon>Dikarya</taxon>
        <taxon>Ascomycota</taxon>
        <taxon>Pezizomycotina</taxon>
        <taxon>Sordariomycetes</taxon>
        <taxon>Hypocreomycetidae</taxon>
        <taxon>Hypocreales</taxon>
        <taxon>Nectriaceae</taxon>
        <taxon>Fusarium</taxon>
        <taxon>Fusarium oxysporum species complex</taxon>
    </lineage>
</organism>
<sequence>MTTVDGVEVWMVSPDGSHVNISNPQKDTATIIASYCAFGITLTVPVFLGPCLYTAYFIRQQWHIEHYMKIPACILTLASGVLTFICLHKGVLGVHVWEMSLDDAIWKKKFILVTILVVTPGTALARLGLCTLYCRLAPMLWYLYFIYATAILIVLTFLGAWFGLLFACKPVEAAWNLRLSTGAECIDSYPLHILHASVGSGADLILIFVTFYNTLPLQLSWKTKVVPVAFFSTGLLTLGAAVARLAILITGLKNPDKTFVLAQGTVCLILETSFVIIFGSLPNFRKFIEYFVPRVFENSQSLINRRISCDQGPGLEALVLSTIGGTRMNGEKPASENSNYHSSSEALIVR</sequence>
<protein>
    <recommendedName>
        <fullName evidence="8">Rhodopsin domain-containing protein</fullName>
    </recommendedName>
</protein>
<feature type="transmembrane region" description="Helical" evidence="7">
    <location>
        <begin position="110"/>
        <end position="129"/>
    </location>
</feature>
<dbReference type="Proteomes" id="UP000219369">
    <property type="component" value="Unassembled WGS sequence"/>
</dbReference>
<feature type="region of interest" description="Disordered" evidence="6">
    <location>
        <begin position="329"/>
        <end position="350"/>
    </location>
</feature>
<dbReference type="Pfam" id="PF20684">
    <property type="entry name" value="Fung_rhodopsin"/>
    <property type="match status" value="1"/>
</dbReference>
<evidence type="ECO:0000256" key="2">
    <source>
        <dbReference type="ARBA" id="ARBA00022692"/>
    </source>
</evidence>
<keyword evidence="4 7" id="KW-0472">Membrane</keyword>
<evidence type="ECO:0000256" key="1">
    <source>
        <dbReference type="ARBA" id="ARBA00004141"/>
    </source>
</evidence>
<feature type="compositionally biased region" description="Polar residues" evidence="6">
    <location>
        <begin position="335"/>
        <end position="350"/>
    </location>
</feature>
<dbReference type="PANTHER" id="PTHR33048">
    <property type="entry name" value="PTH11-LIKE INTEGRAL MEMBRANE PROTEIN (AFU_ORTHOLOGUE AFUA_5G11245)"/>
    <property type="match status" value="1"/>
</dbReference>
<feature type="transmembrane region" description="Helical" evidence="7">
    <location>
        <begin position="32"/>
        <end position="58"/>
    </location>
</feature>
<name>A0A2H3UC22_FUSOX</name>
<evidence type="ECO:0000256" key="7">
    <source>
        <dbReference type="SAM" id="Phobius"/>
    </source>
</evidence>
<dbReference type="InterPro" id="IPR049326">
    <property type="entry name" value="Rhodopsin_dom_fungi"/>
</dbReference>
<evidence type="ECO:0000256" key="3">
    <source>
        <dbReference type="ARBA" id="ARBA00022989"/>
    </source>
</evidence>
<evidence type="ECO:0000259" key="8">
    <source>
        <dbReference type="Pfam" id="PF20684"/>
    </source>
</evidence>
<dbReference type="VEuPathDB" id="FungiDB:FOXG_14208"/>
<dbReference type="VEuPathDB" id="FungiDB:FOMG_18206"/>
<dbReference type="PANTHER" id="PTHR33048:SF124">
    <property type="entry name" value="INTEGRAL MEMBRANE PROTEIN"/>
    <property type="match status" value="1"/>
</dbReference>
<accession>A0A2H3UC22</accession>
<dbReference type="VEuPathDB" id="FungiDB:FOC1_g10001064"/>
<feature type="transmembrane region" description="Helical" evidence="7">
    <location>
        <begin position="193"/>
        <end position="213"/>
    </location>
</feature>
<dbReference type="VEuPathDB" id="FungiDB:FOIG_02207"/>
<dbReference type="AlphaFoldDB" id="A0A2H3UC22"/>
<evidence type="ECO:0000256" key="5">
    <source>
        <dbReference type="ARBA" id="ARBA00038359"/>
    </source>
</evidence>
<feature type="transmembrane region" description="Helical" evidence="7">
    <location>
        <begin position="70"/>
        <end position="90"/>
    </location>
</feature>
<dbReference type="VEuPathDB" id="FungiDB:FOZG_17226"/>
<reference evidence="10" key="1">
    <citation type="submission" date="2016-09" db="EMBL/GenBank/DDBJ databases">
        <authorList>
            <person name="Guldener U."/>
        </authorList>
    </citation>
    <scope>NUCLEOTIDE SEQUENCE [LARGE SCALE GENOMIC DNA]</scope>
    <source>
        <strain evidence="10">V64-1</strain>
    </source>
</reference>
<gene>
    <name evidence="9" type="ORF">FRV6_16914</name>
</gene>
<proteinExistence type="inferred from homology"/>
<evidence type="ECO:0000313" key="9">
    <source>
        <dbReference type="EMBL" id="SCO92786.1"/>
    </source>
</evidence>